<feature type="region of interest" description="Disordered" evidence="1">
    <location>
        <begin position="29"/>
        <end position="86"/>
    </location>
</feature>
<gene>
    <name evidence="2" type="ORF">TNIN_252021</name>
</gene>
<accession>A0A8X7BT34</accession>
<feature type="compositionally biased region" description="Polar residues" evidence="1">
    <location>
        <begin position="55"/>
        <end position="66"/>
    </location>
</feature>
<feature type="compositionally biased region" description="Polar residues" evidence="1">
    <location>
        <begin position="35"/>
        <end position="44"/>
    </location>
</feature>
<evidence type="ECO:0000256" key="1">
    <source>
        <dbReference type="SAM" id="MobiDB-lite"/>
    </source>
</evidence>
<proteinExistence type="predicted"/>
<evidence type="ECO:0000313" key="3">
    <source>
        <dbReference type="Proteomes" id="UP000886998"/>
    </source>
</evidence>
<evidence type="ECO:0000313" key="2">
    <source>
        <dbReference type="EMBL" id="GFY43861.1"/>
    </source>
</evidence>
<feature type="compositionally biased region" description="Polar residues" evidence="1">
    <location>
        <begin position="74"/>
        <end position="84"/>
    </location>
</feature>
<name>A0A8X7BT34_9ARAC</name>
<sequence length="136" mass="15425">MKKNPSSQTAQEIFRNGNDFIFCYCHPTDNRSTDRTSPTPNGMSHVSKREEKGTQSKCVNPSTNDDSVCIDAGNNDQRGSNETDTALAEEENIISERDLGSASHELVRRNKIREQSITMKQCNRKERWRRIFSGNA</sequence>
<dbReference type="EMBL" id="BMAV01003902">
    <property type="protein sequence ID" value="GFY43861.1"/>
    <property type="molecule type" value="Genomic_DNA"/>
</dbReference>
<reference evidence="2" key="1">
    <citation type="submission" date="2020-08" db="EMBL/GenBank/DDBJ databases">
        <title>Multicomponent nature underlies the extraordinary mechanical properties of spider dragline silk.</title>
        <authorList>
            <person name="Kono N."/>
            <person name="Nakamura H."/>
            <person name="Mori M."/>
            <person name="Yoshida Y."/>
            <person name="Ohtoshi R."/>
            <person name="Malay A.D."/>
            <person name="Moran D.A.P."/>
            <person name="Tomita M."/>
            <person name="Numata K."/>
            <person name="Arakawa K."/>
        </authorList>
    </citation>
    <scope>NUCLEOTIDE SEQUENCE</scope>
</reference>
<keyword evidence="3" id="KW-1185">Reference proteome</keyword>
<organism evidence="2 3">
    <name type="scientific">Trichonephila inaurata madagascariensis</name>
    <dbReference type="NCBI Taxonomy" id="2747483"/>
    <lineage>
        <taxon>Eukaryota</taxon>
        <taxon>Metazoa</taxon>
        <taxon>Ecdysozoa</taxon>
        <taxon>Arthropoda</taxon>
        <taxon>Chelicerata</taxon>
        <taxon>Arachnida</taxon>
        <taxon>Araneae</taxon>
        <taxon>Araneomorphae</taxon>
        <taxon>Entelegynae</taxon>
        <taxon>Araneoidea</taxon>
        <taxon>Nephilidae</taxon>
        <taxon>Trichonephila</taxon>
        <taxon>Trichonephila inaurata</taxon>
    </lineage>
</organism>
<protein>
    <submittedName>
        <fullName evidence="2">Uncharacterized protein</fullName>
    </submittedName>
</protein>
<comment type="caution">
    <text evidence="2">The sequence shown here is derived from an EMBL/GenBank/DDBJ whole genome shotgun (WGS) entry which is preliminary data.</text>
</comment>
<dbReference type="Proteomes" id="UP000886998">
    <property type="component" value="Unassembled WGS sequence"/>
</dbReference>
<dbReference type="AlphaFoldDB" id="A0A8X7BT34"/>